<accession>A0A8J2NRU1</accession>
<comment type="caution">
    <text evidence="1">The sequence shown here is derived from an EMBL/GenBank/DDBJ whole genome shotgun (WGS) entry which is preliminary data.</text>
</comment>
<keyword evidence="2" id="KW-1185">Reference proteome</keyword>
<gene>
    <name evidence="1" type="ORF">AFUS01_LOCUS2136</name>
</gene>
<reference evidence="1" key="1">
    <citation type="submission" date="2021-06" db="EMBL/GenBank/DDBJ databases">
        <authorList>
            <person name="Hodson N. C."/>
            <person name="Mongue J. A."/>
            <person name="Jaron S. K."/>
        </authorList>
    </citation>
    <scope>NUCLEOTIDE SEQUENCE</scope>
</reference>
<organism evidence="1 2">
    <name type="scientific">Allacma fusca</name>
    <dbReference type="NCBI Taxonomy" id="39272"/>
    <lineage>
        <taxon>Eukaryota</taxon>
        <taxon>Metazoa</taxon>
        <taxon>Ecdysozoa</taxon>
        <taxon>Arthropoda</taxon>
        <taxon>Hexapoda</taxon>
        <taxon>Collembola</taxon>
        <taxon>Symphypleona</taxon>
        <taxon>Sminthuridae</taxon>
        <taxon>Allacma</taxon>
    </lineage>
</organism>
<sequence length="360" mass="39917">MARSALPTILFAVFASATAAIYFPINIPSRPANPAEQGVFKDLAVTLPDPTRPLTAPYWFNHLPKTQVEAQQKRWSKNPQALGCADPNKFYVGNRFVPPNEPSIGVLYDSQGIAAGLQAIYDVESLVSGSAHPNCKTLNKYVNDYKFQNQPMINSEVIDGRRKYVLTAYFYDPKTICSSTHNAASVRNNNGFGTALYFQNGPTINTLMVAPTTRPEAAAQNWNNNKCLPLNGYHNFLYSSQWDVKNCTEMVPNWLFYDENNILKGFGFTIPGCDPSPRFQHPPGGIVKYVSGSQCAERVANTVLFSNINVYLGPVRDTLNDCNKGFLDTIQKVFLERVKYVCSLTLLTRAVCSVVGFPSV</sequence>
<protein>
    <submittedName>
        <fullName evidence="1">Uncharacterized protein</fullName>
    </submittedName>
</protein>
<dbReference type="Proteomes" id="UP000708208">
    <property type="component" value="Unassembled WGS sequence"/>
</dbReference>
<dbReference type="OrthoDB" id="6042561at2759"/>
<name>A0A8J2NRU1_9HEXA</name>
<evidence type="ECO:0000313" key="1">
    <source>
        <dbReference type="EMBL" id="CAG7672743.1"/>
    </source>
</evidence>
<dbReference type="EMBL" id="CAJVCH010012108">
    <property type="protein sequence ID" value="CAG7672743.1"/>
    <property type="molecule type" value="Genomic_DNA"/>
</dbReference>
<proteinExistence type="predicted"/>
<evidence type="ECO:0000313" key="2">
    <source>
        <dbReference type="Proteomes" id="UP000708208"/>
    </source>
</evidence>
<dbReference type="AlphaFoldDB" id="A0A8J2NRU1"/>